<reference evidence="4" key="1">
    <citation type="journal article" date="2014" name="Nat. Genet.">
        <title>Genome of the human hookworm Necator americanus.</title>
        <authorList>
            <person name="Tang Y.T."/>
            <person name="Gao X."/>
            <person name="Rosa B.A."/>
            <person name="Abubucker S."/>
            <person name="Hallsworth-Pepin K."/>
            <person name="Martin J."/>
            <person name="Tyagi R."/>
            <person name="Heizer E."/>
            <person name="Zhang X."/>
            <person name="Bhonagiri-Palsikar V."/>
            <person name="Minx P."/>
            <person name="Warren W.C."/>
            <person name="Wang Q."/>
            <person name="Zhan B."/>
            <person name="Hotez P.J."/>
            <person name="Sternberg P.W."/>
            <person name="Dougall A."/>
            <person name="Gaze S.T."/>
            <person name="Mulvenna J."/>
            <person name="Sotillo J."/>
            <person name="Ranganathan S."/>
            <person name="Rabelo E.M."/>
            <person name="Wilson R.K."/>
            <person name="Felgner P.L."/>
            <person name="Bethony J."/>
            <person name="Hawdon J.M."/>
            <person name="Gasser R.B."/>
            <person name="Loukas A."/>
            <person name="Mitreva M."/>
        </authorList>
    </citation>
    <scope>NUCLEOTIDE SEQUENCE [LARGE SCALE GENOMIC DNA]</scope>
</reference>
<dbReference type="AlphaFoldDB" id="W2T3I5"/>
<keyword evidence="1" id="KW-1133">Transmembrane helix</keyword>
<evidence type="ECO:0000256" key="2">
    <source>
        <dbReference type="SAM" id="SignalP"/>
    </source>
</evidence>
<keyword evidence="4" id="KW-1185">Reference proteome</keyword>
<evidence type="ECO:0000313" key="4">
    <source>
        <dbReference type="Proteomes" id="UP000053676"/>
    </source>
</evidence>
<keyword evidence="1" id="KW-0472">Membrane</keyword>
<evidence type="ECO:0000256" key="1">
    <source>
        <dbReference type="SAM" id="Phobius"/>
    </source>
</evidence>
<dbReference type="EMBL" id="KI660275">
    <property type="protein sequence ID" value="ETN75766.1"/>
    <property type="molecule type" value="Genomic_DNA"/>
</dbReference>
<dbReference type="Proteomes" id="UP000053676">
    <property type="component" value="Unassembled WGS sequence"/>
</dbReference>
<accession>W2T3I5</accession>
<keyword evidence="1" id="KW-0812">Transmembrane</keyword>
<gene>
    <name evidence="3" type="ORF">NECAME_12152</name>
</gene>
<dbReference type="KEGG" id="nai:NECAME_12152"/>
<proteinExistence type="predicted"/>
<sequence>MMSQFLFFMVLAVICTVAICRPQYKDEDFDYRMFEDDNAVTMDTVLLVIIVCFFINTAELFIEMTI</sequence>
<keyword evidence="2" id="KW-0732">Signal</keyword>
<dbReference type="CTD" id="25352180"/>
<feature type="transmembrane region" description="Helical" evidence="1">
    <location>
        <begin position="44"/>
        <end position="62"/>
    </location>
</feature>
<dbReference type="GeneID" id="25352180"/>
<name>W2T3I5_NECAM</name>
<evidence type="ECO:0000313" key="3">
    <source>
        <dbReference type="EMBL" id="ETN75766.1"/>
    </source>
</evidence>
<dbReference type="OrthoDB" id="5862499at2759"/>
<feature type="chain" id="PRO_5004826333" evidence="2">
    <location>
        <begin position="21"/>
        <end position="66"/>
    </location>
</feature>
<protein>
    <submittedName>
        <fullName evidence="3">Uncharacterized protein</fullName>
    </submittedName>
</protein>
<organism evidence="3 4">
    <name type="scientific">Necator americanus</name>
    <name type="common">Human hookworm</name>
    <dbReference type="NCBI Taxonomy" id="51031"/>
    <lineage>
        <taxon>Eukaryota</taxon>
        <taxon>Metazoa</taxon>
        <taxon>Ecdysozoa</taxon>
        <taxon>Nematoda</taxon>
        <taxon>Chromadorea</taxon>
        <taxon>Rhabditida</taxon>
        <taxon>Rhabditina</taxon>
        <taxon>Rhabditomorpha</taxon>
        <taxon>Strongyloidea</taxon>
        <taxon>Ancylostomatidae</taxon>
        <taxon>Bunostominae</taxon>
        <taxon>Necator</taxon>
    </lineage>
</organism>
<feature type="signal peptide" evidence="2">
    <location>
        <begin position="1"/>
        <end position="20"/>
    </location>
</feature>